<evidence type="ECO:0000313" key="2">
    <source>
        <dbReference type="Proteomes" id="UP000290289"/>
    </source>
</evidence>
<reference evidence="1 2" key="1">
    <citation type="submission" date="2018-10" db="EMBL/GenBank/DDBJ databases">
        <title>A high-quality apple genome assembly.</title>
        <authorList>
            <person name="Hu J."/>
        </authorList>
    </citation>
    <scope>NUCLEOTIDE SEQUENCE [LARGE SCALE GENOMIC DNA]</scope>
    <source>
        <strain evidence="2">cv. HFTH1</strain>
        <tissue evidence="1">Young leaf</tissue>
    </source>
</reference>
<accession>A0A498KY08</accession>
<evidence type="ECO:0000313" key="1">
    <source>
        <dbReference type="EMBL" id="RXI09833.1"/>
    </source>
</evidence>
<dbReference type="Proteomes" id="UP000290289">
    <property type="component" value="Unassembled WGS sequence"/>
</dbReference>
<organism evidence="1 2">
    <name type="scientific">Malus domestica</name>
    <name type="common">Apple</name>
    <name type="synonym">Pyrus malus</name>
    <dbReference type="NCBI Taxonomy" id="3750"/>
    <lineage>
        <taxon>Eukaryota</taxon>
        <taxon>Viridiplantae</taxon>
        <taxon>Streptophyta</taxon>
        <taxon>Embryophyta</taxon>
        <taxon>Tracheophyta</taxon>
        <taxon>Spermatophyta</taxon>
        <taxon>Magnoliopsida</taxon>
        <taxon>eudicotyledons</taxon>
        <taxon>Gunneridae</taxon>
        <taxon>Pentapetalae</taxon>
        <taxon>rosids</taxon>
        <taxon>fabids</taxon>
        <taxon>Rosales</taxon>
        <taxon>Rosaceae</taxon>
        <taxon>Amygdaloideae</taxon>
        <taxon>Maleae</taxon>
        <taxon>Malus</taxon>
    </lineage>
</organism>
<sequence>MANHRLLRSRTCLCFIGSGADCVSGSDMDKDCLPSISSALLGRHPLAKTKTGQYQLLSYDFGSLSPQTMTSLLWSVADGWTRPIDTNSLTMMDQEWSITMAVISFTCQKILHLWTAYSHSSFLSKHNNTKSALSYTEPPKTKGFPVFKLECDIDAGPQWMEVVELGGRVLFVSNHHSAVYCTLWSKGRKKTIFILTLITRVMTQPDVTMEYFPSQIRVLGILVAPKVVLGRSIPHLYGSYPIFDRLV</sequence>
<gene>
    <name evidence="1" type="ORF">DVH24_023293</name>
</gene>
<proteinExistence type="predicted"/>
<dbReference type="AlphaFoldDB" id="A0A498KY08"/>
<name>A0A498KY08_MALDO</name>
<protein>
    <submittedName>
        <fullName evidence="1">Uncharacterized protein</fullName>
    </submittedName>
</protein>
<dbReference type="EMBL" id="RDQH01000153">
    <property type="protein sequence ID" value="RXI09833.1"/>
    <property type="molecule type" value="Genomic_DNA"/>
</dbReference>
<comment type="caution">
    <text evidence="1">The sequence shown here is derived from an EMBL/GenBank/DDBJ whole genome shotgun (WGS) entry which is preliminary data.</text>
</comment>
<keyword evidence="2" id="KW-1185">Reference proteome</keyword>